<gene>
    <name evidence="1" type="ORF">LYNGBM3L_22290</name>
</gene>
<proteinExistence type="predicted"/>
<protein>
    <submittedName>
        <fullName evidence="1">Uncharacterized protein</fullName>
    </submittedName>
</protein>
<organism evidence="1 2">
    <name type="scientific">Moorena producens 3L</name>
    <dbReference type="NCBI Taxonomy" id="489825"/>
    <lineage>
        <taxon>Bacteria</taxon>
        <taxon>Bacillati</taxon>
        <taxon>Cyanobacteriota</taxon>
        <taxon>Cyanophyceae</taxon>
        <taxon>Coleofasciculales</taxon>
        <taxon>Coleofasciculaceae</taxon>
        <taxon>Moorena</taxon>
    </lineage>
</organism>
<accession>F4XMJ5</accession>
<sequence length="35" mass="3774">MVLLELLSAISYQPISDQDQGVILKGGIDIFVLKG</sequence>
<dbReference type="AlphaFoldDB" id="F4XMJ5"/>
<dbReference type="EMBL" id="GL890840">
    <property type="protein sequence ID" value="EGJ33904.1"/>
    <property type="molecule type" value="Genomic_DNA"/>
</dbReference>
<dbReference type="HOGENOM" id="CLU_3365913_0_0_3"/>
<evidence type="ECO:0000313" key="1">
    <source>
        <dbReference type="EMBL" id="EGJ33904.1"/>
    </source>
</evidence>
<dbReference type="Proteomes" id="UP000003959">
    <property type="component" value="Unassembled WGS sequence"/>
</dbReference>
<reference evidence="2" key="1">
    <citation type="journal article" date="2011" name="Proc. Natl. Acad. Sci. U.S.A.">
        <title>Genomic insights into the physiology and ecology of the marine filamentous cyanobacterium Lyngbya majuscula.</title>
        <authorList>
            <person name="Jones A.C."/>
            <person name="Monroe E.A."/>
            <person name="Podell S."/>
            <person name="Hess W.R."/>
            <person name="Klages S."/>
            <person name="Esquenazi E."/>
            <person name="Niessen S."/>
            <person name="Hoover H."/>
            <person name="Rothmann M."/>
            <person name="Lasken R.S."/>
            <person name="Yates J.R.III."/>
            <person name="Reinhardt R."/>
            <person name="Kube M."/>
            <person name="Burkart M.D."/>
            <person name="Allen E.E."/>
            <person name="Dorrestein P.C."/>
            <person name="Gerwick W.H."/>
            <person name="Gerwick L."/>
        </authorList>
    </citation>
    <scope>NUCLEOTIDE SEQUENCE [LARGE SCALE GENOMIC DNA]</scope>
    <source>
        <strain evidence="2">3L</strain>
    </source>
</reference>
<evidence type="ECO:0000313" key="2">
    <source>
        <dbReference type="Proteomes" id="UP000003959"/>
    </source>
</evidence>
<name>F4XMJ5_9CYAN</name>
<keyword evidence="2" id="KW-1185">Reference proteome</keyword>